<dbReference type="Proteomes" id="UP000504615">
    <property type="component" value="Unplaced"/>
</dbReference>
<dbReference type="GO" id="GO:0016042">
    <property type="term" value="P:lipid catabolic process"/>
    <property type="evidence" value="ECO:0007669"/>
    <property type="project" value="TreeGrafter"/>
</dbReference>
<protein>
    <submittedName>
        <fullName evidence="3">Phospholipase A1-like</fullName>
    </submittedName>
</protein>
<dbReference type="SMR" id="A0A6I9XIN2"/>
<feature type="chain" id="PRO_5027007153" evidence="1">
    <location>
        <begin position="19"/>
        <end position="229"/>
    </location>
</feature>
<dbReference type="SUPFAM" id="SSF53474">
    <property type="entry name" value="alpha/beta-Hydrolases"/>
    <property type="match status" value="1"/>
</dbReference>
<dbReference type="GO" id="GO:0005615">
    <property type="term" value="C:extracellular space"/>
    <property type="evidence" value="ECO:0007669"/>
    <property type="project" value="TreeGrafter"/>
</dbReference>
<dbReference type="InterPro" id="IPR029058">
    <property type="entry name" value="AB_hydrolase_fold"/>
</dbReference>
<proteinExistence type="predicted"/>
<keyword evidence="1" id="KW-0732">Signal</keyword>
<dbReference type="Gene3D" id="3.40.50.1820">
    <property type="entry name" value="alpha/beta hydrolase"/>
    <property type="match status" value="2"/>
</dbReference>
<dbReference type="KEGG" id="pbar:105432393"/>
<evidence type="ECO:0000313" key="3">
    <source>
        <dbReference type="RefSeq" id="XP_011645498.1"/>
    </source>
</evidence>
<evidence type="ECO:0000313" key="2">
    <source>
        <dbReference type="Proteomes" id="UP000504615"/>
    </source>
</evidence>
<evidence type="ECO:0000256" key="1">
    <source>
        <dbReference type="SAM" id="SignalP"/>
    </source>
</evidence>
<accession>A0A6I9XIN2</accession>
<keyword evidence="2" id="KW-1185">Reference proteome</keyword>
<dbReference type="InterPro" id="IPR000734">
    <property type="entry name" value="TAG_lipase"/>
</dbReference>
<dbReference type="RefSeq" id="XP_011645498.1">
    <property type="nucleotide sequence ID" value="XM_011647196.2"/>
</dbReference>
<gene>
    <name evidence="3" type="primary">LOC105432393</name>
</gene>
<name>A0A6I9XIN2_9HYME</name>
<dbReference type="PANTHER" id="PTHR11610">
    <property type="entry name" value="LIPASE"/>
    <property type="match status" value="1"/>
</dbReference>
<feature type="signal peptide" evidence="1">
    <location>
        <begin position="1"/>
        <end position="18"/>
    </location>
</feature>
<sequence length="229" mass="25685">MIATILIIFFTQYMHLFAMPNPEPNPGACVLSVNAVSMILYTRDIPDGKNIGIQECCENLNSSQPIVFLVHGFISTANLTRFQELASRMIETGRVVFALDWSQAACYNKLPTFTRYASAVKNTRAIGSHMAKYIFDPPIVVCSHSRSIDYVIDVLDDDCGFPAVPIKRKLHFWESAPSYPTSDTEDCIIINSKILNSNNSLTGHYYGFVKGKDPHCVMNSQQVFKCQQQ</sequence>
<reference evidence="3" key="1">
    <citation type="submission" date="2025-08" db="UniProtKB">
        <authorList>
            <consortium name="RefSeq"/>
        </authorList>
    </citation>
    <scope>IDENTIFICATION</scope>
</reference>
<dbReference type="GO" id="GO:0016298">
    <property type="term" value="F:lipase activity"/>
    <property type="evidence" value="ECO:0007669"/>
    <property type="project" value="InterPro"/>
</dbReference>
<dbReference type="AlphaFoldDB" id="A0A6I9XIN2"/>
<dbReference type="GeneID" id="105432393"/>
<organism evidence="2 3">
    <name type="scientific">Pogonomyrmex barbatus</name>
    <name type="common">red harvester ant</name>
    <dbReference type="NCBI Taxonomy" id="144034"/>
    <lineage>
        <taxon>Eukaryota</taxon>
        <taxon>Metazoa</taxon>
        <taxon>Ecdysozoa</taxon>
        <taxon>Arthropoda</taxon>
        <taxon>Hexapoda</taxon>
        <taxon>Insecta</taxon>
        <taxon>Pterygota</taxon>
        <taxon>Neoptera</taxon>
        <taxon>Endopterygota</taxon>
        <taxon>Hymenoptera</taxon>
        <taxon>Apocrita</taxon>
        <taxon>Aculeata</taxon>
        <taxon>Formicoidea</taxon>
        <taxon>Formicidae</taxon>
        <taxon>Myrmicinae</taxon>
        <taxon>Pogonomyrmex</taxon>
    </lineage>
</organism>